<reference evidence="9 10" key="1">
    <citation type="submission" date="2017-03" db="EMBL/GenBank/DDBJ databases">
        <authorList>
            <person name="Afonso C.L."/>
            <person name="Miller P.J."/>
            <person name="Scott M.A."/>
            <person name="Spackman E."/>
            <person name="Goraichik I."/>
            <person name="Dimitrov K.M."/>
            <person name="Suarez D.L."/>
            <person name="Swayne D.E."/>
        </authorList>
    </citation>
    <scope>NUCLEOTIDE SEQUENCE [LARGE SCALE GENOMIC DNA]</scope>
    <source>
        <strain evidence="9 10">CECT 7639</strain>
    </source>
</reference>
<dbReference type="GO" id="GO:0016829">
    <property type="term" value="F:lyase activity"/>
    <property type="evidence" value="ECO:0007669"/>
    <property type="project" value="UniProtKB-KW"/>
</dbReference>
<name>A0A1Y5TVE2_9RHOB</name>
<evidence type="ECO:0000256" key="3">
    <source>
        <dbReference type="ARBA" id="ARBA00022605"/>
    </source>
</evidence>
<dbReference type="Proteomes" id="UP000193077">
    <property type="component" value="Unassembled WGS sequence"/>
</dbReference>
<gene>
    <name evidence="9" type="primary">hisF_2</name>
    <name evidence="9" type="ORF">TRL7639_04499</name>
</gene>
<dbReference type="InterPro" id="IPR011060">
    <property type="entry name" value="RibuloseP-bd_barrel"/>
</dbReference>
<sequence>MLKKRLIFTLLYSKGSFMLSRNFRLQRVGNADWLNRNYNFSTIATSIDELIILNTERADDGTPLSHQKFLSDVEKVTKGCFMPLALGGGLTSVDQIPQLMQSGADKIVVNTALFRNAEFVRAAVAKYGSQCVVASIDYRHSQDGFEIYTACGSERVEGEFTDLLAYVADLGVGEIYLNSMDKDGTGQGYWMDVLDQISAIEHLPVIMAGGAGNFEHLMEGLGSANIDAVATANLFNFVGDGLPKAREKLLAHDQNLARW</sequence>
<keyword evidence="9" id="KW-0456">Lyase</keyword>
<evidence type="ECO:0000256" key="7">
    <source>
        <dbReference type="ARBA" id="ARBA00032401"/>
    </source>
</evidence>
<dbReference type="GO" id="GO:0000107">
    <property type="term" value="F:imidazoleglycerol-phosphate synthase activity"/>
    <property type="evidence" value="ECO:0007669"/>
    <property type="project" value="TreeGrafter"/>
</dbReference>
<dbReference type="InterPro" id="IPR050064">
    <property type="entry name" value="IGPS_HisA/HisF"/>
</dbReference>
<comment type="pathway">
    <text evidence="5">Amino-acid biosynthesis.</text>
</comment>
<protein>
    <recommendedName>
        <fullName evidence="2">Imidazole glycerol phosphate synthase subunit HisF</fullName>
    </recommendedName>
    <alternativeName>
        <fullName evidence="6">IGP synthase subunit HisF</fullName>
    </alternativeName>
    <alternativeName>
        <fullName evidence="7">ImGP synthase subunit HisF</fullName>
    </alternativeName>
</protein>
<dbReference type="EMBL" id="FWFO01000009">
    <property type="protein sequence ID" value="SLN74142.1"/>
    <property type="molecule type" value="Genomic_DNA"/>
</dbReference>
<keyword evidence="3 8" id="KW-0028">Amino-acid biosynthesis</keyword>
<accession>A0A1Y5TVE2</accession>
<evidence type="ECO:0000256" key="4">
    <source>
        <dbReference type="ARBA" id="ARBA00023102"/>
    </source>
</evidence>
<evidence type="ECO:0000256" key="2">
    <source>
        <dbReference type="ARBA" id="ARBA00016318"/>
    </source>
</evidence>
<keyword evidence="4 8" id="KW-0368">Histidine biosynthesis</keyword>
<dbReference type="InterPro" id="IPR006062">
    <property type="entry name" value="His_biosynth"/>
</dbReference>
<evidence type="ECO:0000256" key="1">
    <source>
        <dbReference type="ARBA" id="ARBA00009667"/>
    </source>
</evidence>
<dbReference type="SUPFAM" id="SSF51366">
    <property type="entry name" value="Ribulose-phoshate binding barrel"/>
    <property type="match status" value="1"/>
</dbReference>
<dbReference type="PANTHER" id="PTHR21235:SF2">
    <property type="entry name" value="IMIDAZOLE GLYCEROL PHOSPHATE SYNTHASE HISHF"/>
    <property type="match status" value="1"/>
</dbReference>
<dbReference type="PANTHER" id="PTHR21235">
    <property type="entry name" value="IMIDAZOLE GLYCEROL PHOSPHATE SYNTHASE SUBUNIT HISF/H IGP SYNTHASE SUBUNIT HISF/H"/>
    <property type="match status" value="1"/>
</dbReference>
<dbReference type="GO" id="GO:0000105">
    <property type="term" value="P:L-histidine biosynthetic process"/>
    <property type="evidence" value="ECO:0007669"/>
    <property type="project" value="UniProtKB-KW"/>
</dbReference>
<organism evidence="9 10">
    <name type="scientific">Falsiruegeria litorea R37</name>
    <dbReference type="NCBI Taxonomy" id="1200284"/>
    <lineage>
        <taxon>Bacteria</taxon>
        <taxon>Pseudomonadati</taxon>
        <taxon>Pseudomonadota</taxon>
        <taxon>Alphaproteobacteria</taxon>
        <taxon>Rhodobacterales</taxon>
        <taxon>Roseobacteraceae</taxon>
        <taxon>Falsiruegeria</taxon>
    </lineage>
</organism>
<dbReference type="Pfam" id="PF00977">
    <property type="entry name" value="His_biosynth"/>
    <property type="match status" value="1"/>
</dbReference>
<comment type="similarity">
    <text evidence="1 8">Belongs to the HisA/HisF family.</text>
</comment>
<evidence type="ECO:0000313" key="10">
    <source>
        <dbReference type="Proteomes" id="UP000193077"/>
    </source>
</evidence>
<dbReference type="AlphaFoldDB" id="A0A1Y5TVE2"/>
<dbReference type="OrthoDB" id="9781903at2"/>
<evidence type="ECO:0000256" key="6">
    <source>
        <dbReference type="ARBA" id="ARBA00031409"/>
    </source>
</evidence>
<dbReference type="InterPro" id="IPR013785">
    <property type="entry name" value="Aldolase_TIM"/>
</dbReference>
<proteinExistence type="inferred from homology"/>
<dbReference type="Gene3D" id="3.20.20.70">
    <property type="entry name" value="Aldolase class I"/>
    <property type="match status" value="1"/>
</dbReference>
<evidence type="ECO:0000256" key="8">
    <source>
        <dbReference type="RuleBase" id="RU003657"/>
    </source>
</evidence>
<evidence type="ECO:0000256" key="5">
    <source>
        <dbReference type="ARBA" id="ARBA00029440"/>
    </source>
</evidence>
<keyword evidence="10" id="KW-1185">Reference proteome</keyword>
<evidence type="ECO:0000313" key="9">
    <source>
        <dbReference type="EMBL" id="SLN74142.1"/>
    </source>
</evidence>